<accession>A0ABT9BBY1</accession>
<keyword evidence="2" id="KW-1185">Reference proteome</keyword>
<proteinExistence type="predicted"/>
<gene>
    <name evidence="1" type="ORF">Q5H93_13635</name>
</gene>
<evidence type="ECO:0000313" key="2">
    <source>
        <dbReference type="Proteomes" id="UP001176429"/>
    </source>
</evidence>
<organism evidence="1 2">
    <name type="scientific">Hymenobacter aranciens</name>
    <dbReference type="NCBI Taxonomy" id="3063996"/>
    <lineage>
        <taxon>Bacteria</taxon>
        <taxon>Pseudomonadati</taxon>
        <taxon>Bacteroidota</taxon>
        <taxon>Cytophagia</taxon>
        <taxon>Cytophagales</taxon>
        <taxon>Hymenobacteraceae</taxon>
        <taxon>Hymenobacter</taxon>
    </lineage>
</organism>
<evidence type="ECO:0000313" key="1">
    <source>
        <dbReference type="EMBL" id="MDO7875780.1"/>
    </source>
</evidence>
<reference evidence="1" key="1">
    <citation type="submission" date="2023-07" db="EMBL/GenBank/DDBJ databases">
        <authorList>
            <person name="Kim M.K."/>
        </authorList>
    </citation>
    <scope>NUCLEOTIDE SEQUENCE</scope>
    <source>
        <strain evidence="1">ASUV-10-1</strain>
    </source>
</reference>
<dbReference type="RefSeq" id="WP_305007101.1">
    <property type="nucleotide sequence ID" value="NZ_JAUQSY010000008.1"/>
</dbReference>
<name>A0ABT9BBY1_9BACT</name>
<sequence length="76" mass="8301">MAATILASCNVGSGPEKCVEGMRGAEILLYDFGNARKRRAKSRRVLLYDFSAAQNRKAKTPDKQKAPADTAGAFYF</sequence>
<dbReference type="EMBL" id="JAUQSY010000008">
    <property type="protein sequence ID" value="MDO7875780.1"/>
    <property type="molecule type" value="Genomic_DNA"/>
</dbReference>
<dbReference type="Proteomes" id="UP001176429">
    <property type="component" value="Unassembled WGS sequence"/>
</dbReference>
<comment type="caution">
    <text evidence="1">The sequence shown here is derived from an EMBL/GenBank/DDBJ whole genome shotgun (WGS) entry which is preliminary data.</text>
</comment>
<protein>
    <submittedName>
        <fullName evidence="1">Uncharacterized protein</fullName>
    </submittedName>
</protein>